<dbReference type="PANTHER" id="PTHR10088">
    <property type="entry name" value="GLUCOKINASE REGULATORY PROTEIN"/>
    <property type="match status" value="1"/>
</dbReference>
<keyword evidence="1" id="KW-0456">Lyase</keyword>
<dbReference type="EMBL" id="FXTT01000001">
    <property type="protein sequence ID" value="SMP09270.1"/>
    <property type="molecule type" value="Genomic_DNA"/>
</dbReference>
<dbReference type="NCBIfam" id="NF003915">
    <property type="entry name" value="PRK05441.1"/>
    <property type="match status" value="1"/>
</dbReference>
<evidence type="ECO:0000313" key="5">
    <source>
        <dbReference type="Proteomes" id="UP001157914"/>
    </source>
</evidence>
<feature type="domain" description="SIS" evidence="3">
    <location>
        <begin position="56"/>
        <end position="217"/>
    </location>
</feature>
<keyword evidence="2" id="KW-0119">Carbohydrate metabolism</keyword>
<keyword evidence="5" id="KW-1185">Reference proteome</keyword>
<sequence length="297" mass="30239">MAVSDLPETEKLHEDALGIDVRPALDVAGGLLAGQQEAVRAVAGALPQLVAASEAMVHAIRGGGRLVYAAAGSSALMALADAAELPGTYGLDLSQVRLFMAGGVPVNGSMPGGTEDDHSAGEQDAGAVTPSDLVIALTASGTTPYPMAFAKKARSIGAKTICIANNPDVPIFEFADVAIALPTPPEVVAGSTRMGAGTAQKAALNIMSTLMGIGLGHVHDGMMVNLIADNAKLRERAAGIVCRIAGVDRAQAQRSLEKSNWAVKPAVLLASGATSLDQAENLLARTNGQLRAALQHI</sequence>
<dbReference type="Pfam" id="PF01380">
    <property type="entry name" value="SIS"/>
    <property type="match status" value="1"/>
</dbReference>
<dbReference type="PROSITE" id="PS51464">
    <property type="entry name" value="SIS"/>
    <property type="match status" value="1"/>
</dbReference>
<dbReference type="CDD" id="cd05007">
    <property type="entry name" value="SIS_Etherase"/>
    <property type="match status" value="1"/>
</dbReference>
<evidence type="ECO:0000259" key="3">
    <source>
        <dbReference type="PROSITE" id="PS51464"/>
    </source>
</evidence>
<proteinExistence type="predicted"/>
<dbReference type="Gene3D" id="1.10.8.1080">
    <property type="match status" value="1"/>
</dbReference>
<evidence type="ECO:0000256" key="1">
    <source>
        <dbReference type="ARBA" id="ARBA00023239"/>
    </source>
</evidence>
<reference evidence="4 5" key="1">
    <citation type="submission" date="2017-05" db="EMBL/GenBank/DDBJ databases">
        <authorList>
            <person name="Varghese N."/>
            <person name="Submissions S."/>
        </authorList>
    </citation>
    <scope>NUCLEOTIDE SEQUENCE [LARGE SCALE GENOMIC DNA]</scope>
    <source>
        <strain evidence="4 5">DSM 15949</strain>
    </source>
</reference>
<dbReference type="Proteomes" id="UP001157914">
    <property type="component" value="Unassembled WGS sequence"/>
</dbReference>
<gene>
    <name evidence="4" type="ORF">SAMN06265374_1081</name>
</gene>
<organism evidence="4 5">
    <name type="scientific">Roseibium denhamense</name>
    <dbReference type="NCBI Taxonomy" id="76305"/>
    <lineage>
        <taxon>Bacteria</taxon>
        <taxon>Pseudomonadati</taxon>
        <taxon>Pseudomonadota</taxon>
        <taxon>Alphaproteobacteria</taxon>
        <taxon>Hyphomicrobiales</taxon>
        <taxon>Stappiaceae</taxon>
        <taxon>Roseibium</taxon>
    </lineage>
</organism>
<protein>
    <submittedName>
        <fullName evidence="4">N-acetylmuramic acid 6-phosphate etherase</fullName>
    </submittedName>
</protein>
<dbReference type="InterPro" id="IPR040190">
    <property type="entry name" value="MURQ/GCKR"/>
</dbReference>
<dbReference type="InterPro" id="IPR046348">
    <property type="entry name" value="SIS_dom_sf"/>
</dbReference>
<dbReference type="Gene3D" id="3.40.50.10490">
    <property type="entry name" value="Glucose-6-phosphate isomerase like protein, domain 1"/>
    <property type="match status" value="1"/>
</dbReference>
<evidence type="ECO:0000313" key="4">
    <source>
        <dbReference type="EMBL" id="SMP09270.1"/>
    </source>
</evidence>
<comment type="caution">
    <text evidence="4">The sequence shown here is derived from an EMBL/GenBank/DDBJ whole genome shotgun (WGS) entry which is preliminary data.</text>
</comment>
<evidence type="ECO:0000256" key="2">
    <source>
        <dbReference type="ARBA" id="ARBA00023277"/>
    </source>
</evidence>
<name>A0ABY1NH62_9HYPH</name>
<accession>A0ABY1NH62</accession>
<dbReference type="SUPFAM" id="SSF53697">
    <property type="entry name" value="SIS domain"/>
    <property type="match status" value="1"/>
</dbReference>
<dbReference type="RefSeq" id="WP_155191629.1">
    <property type="nucleotide sequence ID" value="NZ_BAAAEA010000001.1"/>
</dbReference>
<dbReference type="InterPro" id="IPR001347">
    <property type="entry name" value="SIS_dom"/>
</dbReference>
<dbReference type="PANTHER" id="PTHR10088:SF4">
    <property type="entry name" value="GLUCOKINASE REGULATORY PROTEIN"/>
    <property type="match status" value="1"/>
</dbReference>
<dbReference type="InterPro" id="IPR005488">
    <property type="entry name" value="Etherase_MurQ"/>
</dbReference>